<evidence type="ECO:0000313" key="2">
    <source>
        <dbReference type="Proteomes" id="UP000822688"/>
    </source>
</evidence>
<protein>
    <submittedName>
        <fullName evidence="1">Uncharacterized protein</fullName>
    </submittedName>
</protein>
<dbReference type="EMBL" id="CM026428">
    <property type="protein sequence ID" value="KAG0567297.1"/>
    <property type="molecule type" value="Genomic_DNA"/>
</dbReference>
<dbReference type="AlphaFoldDB" id="A0A8T0H9B8"/>
<evidence type="ECO:0000313" key="1">
    <source>
        <dbReference type="EMBL" id="KAG0567297.1"/>
    </source>
</evidence>
<reference evidence="1" key="1">
    <citation type="submission" date="2020-06" db="EMBL/GenBank/DDBJ databases">
        <title>WGS assembly of Ceratodon purpureus strain R40.</title>
        <authorList>
            <person name="Carey S.B."/>
            <person name="Jenkins J."/>
            <person name="Shu S."/>
            <person name="Lovell J.T."/>
            <person name="Sreedasyam A."/>
            <person name="Maumus F."/>
            <person name="Tiley G.P."/>
            <person name="Fernandez-Pozo N."/>
            <person name="Barry K."/>
            <person name="Chen C."/>
            <person name="Wang M."/>
            <person name="Lipzen A."/>
            <person name="Daum C."/>
            <person name="Saski C.A."/>
            <person name="Payton A.C."/>
            <person name="Mcbreen J.C."/>
            <person name="Conrad R.E."/>
            <person name="Kollar L.M."/>
            <person name="Olsson S."/>
            <person name="Huttunen S."/>
            <person name="Landis J.B."/>
            <person name="Wickett N.J."/>
            <person name="Johnson M.G."/>
            <person name="Rensing S.A."/>
            <person name="Grimwood J."/>
            <person name="Schmutz J."/>
            <person name="Mcdaniel S.F."/>
        </authorList>
    </citation>
    <scope>NUCLEOTIDE SEQUENCE</scope>
    <source>
        <strain evidence="1">R40</strain>
    </source>
</reference>
<proteinExistence type="predicted"/>
<accession>A0A8T0H9B8</accession>
<organism evidence="1 2">
    <name type="scientific">Ceratodon purpureus</name>
    <name type="common">Fire moss</name>
    <name type="synonym">Dicranum purpureum</name>
    <dbReference type="NCBI Taxonomy" id="3225"/>
    <lineage>
        <taxon>Eukaryota</taxon>
        <taxon>Viridiplantae</taxon>
        <taxon>Streptophyta</taxon>
        <taxon>Embryophyta</taxon>
        <taxon>Bryophyta</taxon>
        <taxon>Bryophytina</taxon>
        <taxon>Bryopsida</taxon>
        <taxon>Dicranidae</taxon>
        <taxon>Pseudoditrichales</taxon>
        <taxon>Ditrichaceae</taxon>
        <taxon>Ceratodon</taxon>
    </lineage>
</organism>
<comment type="caution">
    <text evidence="1">The sequence shown here is derived from an EMBL/GenBank/DDBJ whole genome shotgun (WGS) entry which is preliminary data.</text>
</comment>
<name>A0A8T0H9B8_CERPU</name>
<gene>
    <name evidence="1" type="ORF">KC19_7G124500</name>
</gene>
<dbReference type="Proteomes" id="UP000822688">
    <property type="component" value="Chromosome 7"/>
</dbReference>
<sequence length="117" mass="12526">MSFFSDPLDCQVPSARSSNQSMVSFHSSTRLSIPSPDTAPNLRSLTDTFAFTVNTCSSLLPSCGVGSNLSMAIDESFILAFPNILKSSEVDPVTTTIASGLQSCRLNRKLLGYQSVL</sequence>
<keyword evidence="2" id="KW-1185">Reference proteome</keyword>